<reference evidence="1 2" key="1">
    <citation type="submission" date="2012-10" db="EMBL/GenBank/DDBJ databases">
        <authorList>
            <person name="Zafar N."/>
            <person name="Inman J."/>
            <person name="Hall N."/>
            <person name="Lorenzi H."/>
            <person name="Caler E."/>
        </authorList>
    </citation>
    <scope>NUCLEOTIDE SEQUENCE [LARGE SCALE GENOMIC DNA]</scope>
    <source>
        <strain evidence="1 2">IP1</strain>
    </source>
</reference>
<evidence type="ECO:0000313" key="1">
    <source>
        <dbReference type="EMBL" id="ELP85587.1"/>
    </source>
</evidence>
<dbReference type="GeneID" id="14884538"/>
<gene>
    <name evidence="1" type="ORF">EIN_408560</name>
</gene>
<keyword evidence="2" id="KW-1185">Reference proteome</keyword>
<dbReference type="KEGG" id="eiv:EIN_408560"/>
<evidence type="ECO:0000313" key="2">
    <source>
        <dbReference type="Proteomes" id="UP000014680"/>
    </source>
</evidence>
<dbReference type="VEuPathDB" id="AmoebaDB:EIN_408560"/>
<sequence length="203" mass="23617">MEFAMSKDPKQNNTREKELKNYFSYQQGVVVALVNQFYSIELEPASKASLVTETSPKICSIVIEGEHINIRKKAEELTAQLTKRTEHKRPKEKTMKRRFAKSSSVFVNNYMLDILREHNFFFNSTLSKKSNKTFQLERLDAIFYNGNFVMGATKIGELGKEINDYLNTLCENKKRVVLERNNPFIFAFLAKDEALNKHVPFFL</sequence>
<accession>A0A0A1TWM8</accession>
<name>A0A0A1TWM8_ENTIV</name>
<proteinExistence type="predicted"/>
<dbReference type="OrthoDB" id="31305at2759"/>
<protein>
    <submittedName>
        <fullName evidence="1">Uncharacterized protein</fullName>
    </submittedName>
</protein>
<dbReference type="AlphaFoldDB" id="A0A0A1TWM8"/>
<dbReference type="Proteomes" id="UP000014680">
    <property type="component" value="Unassembled WGS sequence"/>
</dbReference>
<dbReference type="EMBL" id="KB207048">
    <property type="protein sequence ID" value="ELP85587.1"/>
    <property type="molecule type" value="Genomic_DNA"/>
</dbReference>
<organism evidence="1 2">
    <name type="scientific">Entamoeba invadens IP1</name>
    <dbReference type="NCBI Taxonomy" id="370355"/>
    <lineage>
        <taxon>Eukaryota</taxon>
        <taxon>Amoebozoa</taxon>
        <taxon>Evosea</taxon>
        <taxon>Archamoebae</taxon>
        <taxon>Mastigamoebida</taxon>
        <taxon>Entamoebidae</taxon>
        <taxon>Entamoeba</taxon>
    </lineage>
</organism>
<dbReference type="RefSeq" id="XP_004184933.1">
    <property type="nucleotide sequence ID" value="XM_004184885.1"/>
</dbReference>